<keyword evidence="6" id="KW-1185">Reference proteome</keyword>
<feature type="compositionally biased region" description="Basic and acidic residues" evidence="3">
    <location>
        <begin position="79"/>
        <end position="113"/>
    </location>
</feature>
<organism evidence="5 6">
    <name type="scientific">Anisodus acutangulus</name>
    <dbReference type="NCBI Taxonomy" id="402998"/>
    <lineage>
        <taxon>Eukaryota</taxon>
        <taxon>Viridiplantae</taxon>
        <taxon>Streptophyta</taxon>
        <taxon>Embryophyta</taxon>
        <taxon>Tracheophyta</taxon>
        <taxon>Spermatophyta</taxon>
        <taxon>Magnoliopsida</taxon>
        <taxon>eudicotyledons</taxon>
        <taxon>Gunneridae</taxon>
        <taxon>Pentapetalae</taxon>
        <taxon>asterids</taxon>
        <taxon>lamiids</taxon>
        <taxon>Solanales</taxon>
        <taxon>Solanaceae</taxon>
        <taxon>Solanoideae</taxon>
        <taxon>Hyoscyameae</taxon>
        <taxon>Anisodus</taxon>
    </lineage>
</organism>
<dbReference type="PANTHER" id="PTHR31775:SF31">
    <property type="entry name" value="REMORIN-LIKE"/>
    <property type="match status" value="1"/>
</dbReference>
<dbReference type="AlphaFoldDB" id="A0A9Q1LFD2"/>
<evidence type="ECO:0000256" key="3">
    <source>
        <dbReference type="SAM" id="MobiDB-lite"/>
    </source>
</evidence>
<comment type="similarity">
    <text evidence="1">Belongs to the remorin family.</text>
</comment>
<comment type="caution">
    <text evidence="5">The sequence shown here is derived from an EMBL/GenBank/DDBJ whole genome shotgun (WGS) entry which is preliminary data.</text>
</comment>
<feature type="domain" description="Remorin C-terminal" evidence="4">
    <location>
        <begin position="92"/>
        <end position="198"/>
    </location>
</feature>
<proteinExistence type="inferred from homology"/>
<keyword evidence="2" id="KW-0175">Coiled coil</keyword>
<dbReference type="OrthoDB" id="684343at2759"/>
<sequence>MEGTTIPQMEETTKPVPPPISQEPPLASVGPTMATPNDVVAPKPHDTTSTTTPHEATKVFTGVTPQEADFSSQKSSKGSLDRDVALSQLENEKRSSFVKAWEESEKSKVDNKAQKKLSKVATWERTQNSKLEAKLKKLEDELEHKKAEYAEKIKNEVALIHKEADEKRAMVDARQGQEILKAEETAAKYRATGQTPKKQLLGFCGC</sequence>
<accession>A0A9Q1LFD2</accession>
<protein>
    <recommendedName>
        <fullName evidence="4">Remorin C-terminal domain-containing protein</fullName>
    </recommendedName>
</protein>
<dbReference type="PANTHER" id="PTHR31775">
    <property type="entry name" value="OS02G0117200 PROTEIN"/>
    <property type="match status" value="1"/>
</dbReference>
<evidence type="ECO:0000259" key="4">
    <source>
        <dbReference type="Pfam" id="PF03763"/>
    </source>
</evidence>
<dbReference type="Pfam" id="PF03763">
    <property type="entry name" value="Remorin_C"/>
    <property type="match status" value="1"/>
</dbReference>
<feature type="compositionally biased region" description="Polar residues" evidence="3">
    <location>
        <begin position="69"/>
        <end position="78"/>
    </location>
</feature>
<name>A0A9Q1LFD2_9SOLA</name>
<dbReference type="InterPro" id="IPR005516">
    <property type="entry name" value="Remorin_C"/>
</dbReference>
<evidence type="ECO:0000256" key="1">
    <source>
        <dbReference type="ARBA" id="ARBA00005711"/>
    </source>
</evidence>
<feature type="region of interest" description="Disordered" evidence="3">
    <location>
        <begin position="1"/>
        <end position="120"/>
    </location>
</feature>
<evidence type="ECO:0000256" key="2">
    <source>
        <dbReference type="SAM" id="Coils"/>
    </source>
</evidence>
<gene>
    <name evidence="5" type="ORF">K7X08_016520</name>
</gene>
<dbReference type="EMBL" id="JAJAGQ010000019">
    <property type="protein sequence ID" value="KAJ8534792.1"/>
    <property type="molecule type" value="Genomic_DNA"/>
</dbReference>
<dbReference type="Proteomes" id="UP001152561">
    <property type="component" value="Unassembled WGS sequence"/>
</dbReference>
<feature type="coiled-coil region" evidence="2">
    <location>
        <begin position="121"/>
        <end position="155"/>
    </location>
</feature>
<evidence type="ECO:0000313" key="6">
    <source>
        <dbReference type="Proteomes" id="UP001152561"/>
    </source>
</evidence>
<reference evidence="6" key="1">
    <citation type="journal article" date="2023" name="Proc. Natl. Acad. Sci. U.S.A.">
        <title>Genomic and structural basis for evolution of tropane alkaloid biosynthesis.</title>
        <authorList>
            <person name="Wanga Y.-J."/>
            <person name="Taina T."/>
            <person name="Yua J.-Y."/>
            <person name="Lia J."/>
            <person name="Xua B."/>
            <person name="Chenc J."/>
            <person name="D'Auriad J.C."/>
            <person name="Huanga J.-P."/>
            <person name="Huanga S.-X."/>
        </authorList>
    </citation>
    <scope>NUCLEOTIDE SEQUENCE [LARGE SCALE GENOMIC DNA]</scope>
    <source>
        <strain evidence="6">cv. KIB-2019</strain>
    </source>
</reference>
<evidence type="ECO:0000313" key="5">
    <source>
        <dbReference type="EMBL" id="KAJ8534792.1"/>
    </source>
</evidence>